<dbReference type="NCBIfam" id="TIGR00740">
    <property type="entry name" value="carboxy-S-adenosyl-L-methionine synthase CmoA"/>
    <property type="match status" value="1"/>
</dbReference>
<dbReference type="CDD" id="cd02440">
    <property type="entry name" value="AdoMet_MTases"/>
    <property type="match status" value="1"/>
</dbReference>
<organism evidence="5 6">
    <name type="scientific">Ravibacter arvi</name>
    <dbReference type="NCBI Taxonomy" id="2051041"/>
    <lineage>
        <taxon>Bacteria</taxon>
        <taxon>Pseudomonadati</taxon>
        <taxon>Bacteroidota</taxon>
        <taxon>Cytophagia</taxon>
        <taxon>Cytophagales</taxon>
        <taxon>Spirosomataceae</taxon>
        <taxon>Ravibacter</taxon>
    </lineage>
</organism>
<comment type="catalytic activity">
    <reaction evidence="3">
        <text>prephenate + S-adenosyl-L-methionine = carboxy-S-adenosyl-L-methionine + 3-phenylpyruvate + H2O</text>
        <dbReference type="Rhea" id="RHEA:51692"/>
        <dbReference type="ChEBI" id="CHEBI:15377"/>
        <dbReference type="ChEBI" id="CHEBI:18005"/>
        <dbReference type="ChEBI" id="CHEBI:29934"/>
        <dbReference type="ChEBI" id="CHEBI:59789"/>
        <dbReference type="ChEBI" id="CHEBI:134278"/>
    </reaction>
</comment>
<keyword evidence="6" id="KW-1185">Reference proteome</keyword>
<name>A0ABP8LUP3_9BACT</name>
<dbReference type="PANTHER" id="PTHR43861:SF2">
    <property type="entry name" value="CARBOXY-S-ADENOSYL-L-METHIONINE SYNTHASE"/>
    <property type="match status" value="1"/>
</dbReference>
<proteinExistence type="inferred from homology"/>
<dbReference type="Proteomes" id="UP001501508">
    <property type="component" value="Unassembled WGS sequence"/>
</dbReference>
<evidence type="ECO:0000313" key="6">
    <source>
        <dbReference type="Proteomes" id="UP001501508"/>
    </source>
</evidence>
<reference evidence="6" key="1">
    <citation type="journal article" date="2019" name="Int. J. Syst. Evol. Microbiol.">
        <title>The Global Catalogue of Microorganisms (GCM) 10K type strain sequencing project: providing services to taxonomists for standard genome sequencing and annotation.</title>
        <authorList>
            <consortium name="The Broad Institute Genomics Platform"/>
            <consortium name="The Broad Institute Genome Sequencing Center for Infectious Disease"/>
            <person name="Wu L."/>
            <person name="Ma J."/>
        </authorList>
    </citation>
    <scope>NUCLEOTIDE SEQUENCE [LARGE SCALE GENOMIC DNA]</scope>
    <source>
        <strain evidence="6">JCM 31920</strain>
    </source>
</reference>
<comment type="function">
    <text evidence="3">Catalyzes the conversion of S-adenosyl-L-methionine (SAM) to carboxy-S-adenosyl-L-methionine (Cx-SAM).</text>
</comment>
<feature type="binding site" evidence="3">
    <location>
        <position position="43"/>
    </location>
    <ligand>
        <name>S-adenosyl-L-methionine</name>
        <dbReference type="ChEBI" id="CHEBI:59789"/>
    </ligand>
</feature>
<dbReference type="EMBL" id="BAABEY010000014">
    <property type="protein sequence ID" value="GAA4436133.1"/>
    <property type="molecule type" value="Genomic_DNA"/>
</dbReference>
<evidence type="ECO:0000256" key="2">
    <source>
        <dbReference type="ARBA" id="ARBA00022691"/>
    </source>
</evidence>
<comment type="caution">
    <text evidence="5">The sequence shown here is derived from an EMBL/GenBank/DDBJ whole genome shotgun (WGS) entry which is preliminary data.</text>
</comment>
<accession>A0ABP8LUP3</accession>
<evidence type="ECO:0000313" key="5">
    <source>
        <dbReference type="EMBL" id="GAA4436133.1"/>
    </source>
</evidence>
<dbReference type="PIRSF" id="PIRSF006325">
    <property type="entry name" value="MeTrfase_bac"/>
    <property type="match status" value="1"/>
</dbReference>
<feature type="binding site" evidence="3">
    <location>
        <begin position="120"/>
        <end position="121"/>
    </location>
    <ligand>
        <name>S-adenosyl-L-methionine</name>
        <dbReference type="ChEBI" id="CHEBI:59789"/>
    </ligand>
</feature>
<dbReference type="InterPro" id="IPR005271">
    <property type="entry name" value="CmoA"/>
</dbReference>
<dbReference type="RefSeq" id="WP_345027552.1">
    <property type="nucleotide sequence ID" value="NZ_BAABEY010000014.1"/>
</dbReference>
<dbReference type="InterPro" id="IPR041698">
    <property type="entry name" value="Methyltransf_25"/>
</dbReference>
<protein>
    <recommendedName>
        <fullName evidence="3">Carboxy-S-adenosyl-L-methionine synthase</fullName>
        <shortName evidence="3">Cx-SAM synthase</shortName>
        <ecNumber evidence="3">2.1.3.-</ecNumber>
    </recommendedName>
</protein>
<dbReference type="EC" id="2.1.3.-" evidence="3"/>
<dbReference type="Gene3D" id="3.40.50.150">
    <property type="entry name" value="Vaccinia Virus protein VP39"/>
    <property type="match status" value="1"/>
</dbReference>
<dbReference type="HAMAP" id="MF_01589">
    <property type="entry name" value="Cx_SAM_synthase"/>
    <property type="match status" value="1"/>
</dbReference>
<keyword evidence="1 3" id="KW-0808">Transferase</keyword>
<sequence length="248" mass="28540">MTFSKNGQDAVFSEEITKPADFKFNKSVVSVFDDMVNRSVPFYGEIQRMIAELAADFVQKGTDVYDLGCSTGTTLIGLDSLVSGDIRFIGLDEAPEMLEKCKRKLTEAGIRRPYELRVADLQQNPEISNASVVVMCLTLQFIRPIYREKLLKRIFDGLVPGGVFILVEKVLAEDSFYNRGFIKYYYDYKRRNHYSELEISQKREALENVLVPYKLSENSLLLRETGFVNHETFFKWYNFSGIIAQKLQ</sequence>
<dbReference type="SUPFAM" id="SSF53335">
    <property type="entry name" value="S-adenosyl-L-methionine-dependent methyltransferases"/>
    <property type="match status" value="1"/>
</dbReference>
<feature type="domain" description="Methyltransferase" evidence="4">
    <location>
        <begin position="64"/>
        <end position="162"/>
    </location>
</feature>
<evidence type="ECO:0000259" key="4">
    <source>
        <dbReference type="Pfam" id="PF13649"/>
    </source>
</evidence>
<evidence type="ECO:0000256" key="1">
    <source>
        <dbReference type="ARBA" id="ARBA00022679"/>
    </source>
</evidence>
<comment type="similarity">
    <text evidence="3">Belongs to the class I-like SAM-binding methyltransferase superfamily. Cx-SAM synthase family.</text>
</comment>
<keyword evidence="2 3" id="KW-0949">S-adenosyl-L-methionine</keyword>
<dbReference type="InterPro" id="IPR029063">
    <property type="entry name" value="SAM-dependent_MTases_sf"/>
</dbReference>
<comment type="caution">
    <text evidence="3">Lacks conserved residue(s) required for the propagation of feature annotation.</text>
</comment>
<dbReference type="Pfam" id="PF13649">
    <property type="entry name" value="Methyltransf_25"/>
    <property type="match status" value="1"/>
</dbReference>
<feature type="binding site" evidence="3">
    <location>
        <begin position="68"/>
        <end position="70"/>
    </location>
    <ligand>
        <name>S-adenosyl-L-methionine</name>
        <dbReference type="ChEBI" id="CHEBI:59789"/>
    </ligand>
</feature>
<gene>
    <name evidence="3 5" type="primary">cmoA</name>
    <name evidence="5" type="ORF">GCM10023091_13680</name>
</gene>
<feature type="binding site" evidence="3">
    <location>
        <position position="203"/>
    </location>
    <ligand>
        <name>S-adenosyl-L-methionine</name>
        <dbReference type="ChEBI" id="CHEBI:59789"/>
    </ligand>
</feature>
<dbReference type="PANTHER" id="PTHR43861">
    <property type="entry name" value="TRANS-ACONITATE 2-METHYLTRANSFERASE-RELATED"/>
    <property type="match status" value="1"/>
</dbReference>
<evidence type="ECO:0000256" key="3">
    <source>
        <dbReference type="HAMAP-Rule" id="MF_01589"/>
    </source>
</evidence>